<evidence type="ECO:0008006" key="3">
    <source>
        <dbReference type="Google" id="ProtNLM"/>
    </source>
</evidence>
<protein>
    <recommendedName>
        <fullName evidence="3">Lipoprotein</fullName>
    </recommendedName>
</protein>
<name>A0A326S588_9BACT</name>
<dbReference type="AlphaFoldDB" id="A0A326S588"/>
<proteinExistence type="predicted"/>
<dbReference type="RefSeq" id="WP_146250859.1">
    <property type="nucleotide sequence ID" value="NZ_QKTX01000002.1"/>
</dbReference>
<reference evidence="1 2" key="1">
    <citation type="submission" date="2018-06" db="EMBL/GenBank/DDBJ databases">
        <title>Genomic Encyclopedia of Archaeal and Bacterial Type Strains, Phase II (KMG-II): from individual species to whole genera.</title>
        <authorList>
            <person name="Goeker M."/>
        </authorList>
    </citation>
    <scope>NUCLEOTIDE SEQUENCE [LARGE SCALE GENOMIC DNA]</scope>
    <source>
        <strain evidence="1 2">T4</strain>
    </source>
</reference>
<dbReference type="Proteomes" id="UP000248917">
    <property type="component" value="Unassembled WGS sequence"/>
</dbReference>
<dbReference type="OrthoDB" id="1114031at2"/>
<evidence type="ECO:0000313" key="1">
    <source>
        <dbReference type="EMBL" id="PZV86513.1"/>
    </source>
</evidence>
<keyword evidence="2" id="KW-1185">Reference proteome</keyword>
<sequence length="275" mass="29575">MKISSLFRTYAFLFSLSVILFSCEKDPDTIVPEPDLSLVEDEFKVNTAMEDLDNLTLNAMEASGLGFRLESAFNGGLCSTAKLTHDIPTKKITVDFGTGCTSNGVTRKGKVIFTYTGSVLIPGSSVVTTFEAYEVNGLKIEGTRTITNTGINIQNFEITLAVKVQNGKITWTDGKTSSFNTDQVRKVSLTPTGYAASITGTGNGTSKGGTTYTAAITEPLIVTQSCVESGIWIPNKGKINFNYQSIVVTVDYGFGDCDKKLEITYPGGVKEVVLD</sequence>
<dbReference type="PROSITE" id="PS51257">
    <property type="entry name" value="PROKAR_LIPOPROTEIN"/>
    <property type="match status" value="1"/>
</dbReference>
<organism evidence="1 2">
    <name type="scientific">Algoriphagus aquaeductus</name>
    <dbReference type="NCBI Taxonomy" id="475299"/>
    <lineage>
        <taxon>Bacteria</taxon>
        <taxon>Pseudomonadati</taxon>
        <taxon>Bacteroidota</taxon>
        <taxon>Cytophagia</taxon>
        <taxon>Cytophagales</taxon>
        <taxon>Cyclobacteriaceae</taxon>
        <taxon>Algoriphagus</taxon>
    </lineage>
</organism>
<evidence type="ECO:0000313" key="2">
    <source>
        <dbReference type="Proteomes" id="UP000248917"/>
    </source>
</evidence>
<comment type="caution">
    <text evidence="1">The sequence shown here is derived from an EMBL/GenBank/DDBJ whole genome shotgun (WGS) entry which is preliminary data.</text>
</comment>
<gene>
    <name evidence="1" type="ORF">CLV31_102413</name>
</gene>
<accession>A0A326S588</accession>
<dbReference type="EMBL" id="QKTX01000002">
    <property type="protein sequence ID" value="PZV86513.1"/>
    <property type="molecule type" value="Genomic_DNA"/>
</dbReference>